<keyword evidence="6 7" id="KW-0472">Membrane</keyword>
<evidence type="ECO:0000313" key="9">
    <source>
        <dbReference type="Proteomes" id="UP000218899"/>
    </source>
</evidence>
<dbReference type="RefSeq" id="WP_096457373.1">
    <property type="nucleotide sequence ID" value="NZ_AP014936.1"/>
</dbReference>
<gene>
    <name evidence="7" type="primary">lgt</name>
    <name evidence="8" type="ORF">SVA_0148</name>
</gene>
<comment type="function">
    <text evidence="7">Catalyzes the transfer of the diacylglyceryl group from phosphatidylglycerol to the sulfhydryl group of the N-terminal cysteine of a prolipoprotein, the first step in the formation of mature lipoproteins.</text>
</comment>
<evidence type="ECO:0000256" key="2">
    <source>
        <dbReference type="ARBA" id="ARBA00022475"/>
    </source>
</evidence>
<dbReference type="GO" id="GO:0042158">
    <property type="term" value="P:lipoprotein biosynthetic process"/>
    <property type="evidence" value="ECO:0007669"/>
    <property type="project" value="UniProtKB-UniRule"/>
</dbReference>
<dbReference type="PANTHER" id="PTHR30589:SF0">
    <property type="entry name" value="PHOSPHATIDYLGLYCEROL--PROLIPOPROTEIN DIACYLGLYCERYL TRANSFERASE"/>
    <property type="match status" value="1"/>
</dbReference>
<comment type="similarity">
    <text evidence="1 7">Belongs to the Lgt family.</text>
</comment>
<dbReference type="KEGG" id="sva:SVA_0148"/>
<keyword evidence="9" id="KW-1185">Reference proteome</keyword>
<dbReference type="PROSITE" id="PS01311">
    <property type="entry name" value="LGT"/>
    <property type="match status" value="1"/>
</dbReference>
<feature type="binding site" evidence="7">
    <location>
        <position position="139"/>
    </location>
    <ligand>
        <name>a 1,2-diacyl-sn-glycero-3-phospho-(1'-sn-glycerol)</name>
        <dbReference type="ChEBI" id="CHEBI:64716"/>
    </ligand>
</feature>
<keyword evidence="4 7" id="KW-0812">Transmembrane</keyword>
<keyword evidence="3 7" id="KW-0808">Transferase</keyword>
<reference evidence="8 9" key="1">
    <citation type="submission" date="2015-08" db="EMBL/GenBank/DDBJ databases">
        <title>Complete genome sequence of Sulfurifustis variabilis.</title>
        <authorList>
            <person name="Miura A."/>
            <person name="Kojima H."/>
            <person name="Fukui M."/>
        </authorList>
    </citation>
    <scope>NUCLEOTIDE SEQUENCE [LARGE SCALE GENOMIC DNA]</scope>
    <source>
        <strain evidence="9">skN76</strain>
    </source>
</reference>
<dbReference type="GO" id="GO:0008961">
    <property type="term" value="F:phosphatidylglycerol-prolipoprotein diacylglyceryl transferase activity"/>
    <property type="evidence" value="ECO:0007669"/>
    <property type="project" value="UniProtKB-UniRule"/>
</dbReference>
<dbReference type="AlphaFoldDB" id="A0A1B4UZY6"/>
<comment type="subcellular location">
    <subcellularLocation>
        <location evidence="7">Cell membrane</location>
        <topology evidence="7">Multi-pass membrane protein</topology>
    </subcellularLocation>
</comment>
<feature type="transmembrane region" description="Helical" evidence="7">
    <location>
        <begin position="174"/>
        <end position="191"/>
    </location>
</feature>
<dbReference type="UniPathway" id="UPA00664"/>
<dbReference type="OrthoDB" id="871140at2"/>
<accession>A0A1B4UZY6</accession>
<keyword evidence="8" id="KW-0449">Lipoprotein</keyword>
<feature type="transmembrane region" description="Helical" evidence="7">
    <location>
        <begin position="120"/>
        <end position="140"/>
    </location>
</feature>
<name>A0A1B4UZY6_9GAMM</name>
<evidence type="ECO:0000256" key="4">
    <source>
        <dbReference type="ARBA" id="ARBA00022692"/>
    </source>
</evidence>
<dbReference type="Proteomes" id="UP000218899">
    <property type="component" value="Chromosome"/>
</dbReference>
<proteinExistence type="inferred from homology"/>
<dbReference type="EMBL" id="AP014936">
    <property type="protein sequence ID" value="BAU46730.1"/>
    <property type="molecule type" value="Genomic_DNA"/>
</dbReference>
<dbReference type="HAMAP" id="MF_01147">
    <property type="entry name" value="Lgt"/>
    <property type="match status" value="1"/>
</dbReference>
<keyword evidence="5 7" id="KW-1133">Transmembrane helix</keyword>
<evidence type="ECO:0000256" key="1">
    <source>
        <dbReference type="ARBA" id="ARBA00007150"/>
    </source>
</evidence>
<dbReference type="GO" id="GO:0005886">
    <property type="term" value="C:plasma membrane"/>
    <property type="evidence" value="ECO:0007669"/>
    <property type="project" value="UniProtKB-SubCell"/>
</dbReference>
<organism evidence="8 9">
    <name type="scientific">Sulfurifustis variabilis</name>
    <dbReference type="NCBI Taxonomy" id="1675686"/>
    <lineage>
        <taxon>Bacteria</taxon>
        <taxon>Pseudomonadati</taxon>
        <taxon>Pseudomonadota</taxon>
        <taxon>Gammaproteobacteria</taxon>
        <taxon>Acidiferrobacterales</taxon>
        <taxon>Acidiferrobacteraceae</taxon>
        <taxon>Sulfurifustis</taxon>
    </lineage>
</organism>
<evidence type="ECO:0000256" key="6">
    <source>
        <dbReference type="ARBA" id="ARBA00023136"/>
    </source>
</evidence>
<dbReference type="PANTHER" id="PTHR30589">
    <property type="entry name" value="PROLIPOPROTEIN DIACYLGLYCERYL TRANSFERASE"/>
    <property type="match status" value="1"/>
</dbReference>
<feature type="transmembrane region" description="Helical" evidence="7">
    <location>
        <begin position="228"/>
        <end position="255"/>
    </location>
</feature>
<evidence type="ECO:0000256" key="3">
    <source>
        <dbReference type="ARBA" id="ARBA00022679"/>
    </source>
</evidence>
<dbReference type="InterPro" id="IPR001640">
    <property type="entry name" value="Lgt"/>
</dbReference>
<feature type="transmembrane region" description="Helical" evidence="7">
    <location>
        <begin position="90"/>
        <end position="113"/>
    </location>
</feature>
<dbReference type="Pfam" id="PF01790">
    <property type="entry name" value="LGT"/>
    <property type="match status" value="1"/>
</dbReference>
<feature type="transmembrane region" description="Helical" evidence="7">
    <location>
        <begin position="198"/>
        <end position="216"/>
    </location>
</feature>
<evidence type="ECO:0000313" key="8">
    <source>
        <dbReference type="EMBL" id="BAU46730.1"/>
    </source>
</evidence>
<sequence>MLIAPDIDPVAIQLGPVKVHWYGLMYLIGFAGGWALGVHRAKRAGSGWHANEVADLLFYVALGVILGGRLGYVLFYNFGHYLRHPLEIAYIWTGGMSFHGGLIGVIVAMWLYARRTRRHWLAVTDFLAPLVPVGLGAGRIGNFINQELWGRVTDVPWGMVFRDAGSLPRHPTQLYEFALEGVALFAILWLYSARPRPTGAISGLFLIGYGVFRFLVEFVRVPDAHIGYVAFGWVTMGQILSVPMVLVGAALMAWAHRMRAQSSPR</sequence>
<feature type="transmembrane region" description="Helical" evidence="7">
    <location>
        <begin position="56"/>
        <end position="78"/>
    </location>
</feature>
<keyword evidence="2 7" id="KW-1003">Cell membrane</keyword>
<comment type="pathway">
    <text evidence="7">Protein modification; lipoprotein biosynthesis (diacylglyceryl transfer).</text>
</comment>
<feature type="transmembrane region" description="Helical" evidence="7">
    <location>
        <begin position="19"/>
        <end position="36"/>
    </location>
</feature>
<evidence type="ECO:0000256" key="7">
    <source>
        <dbReference type="HAMAP-Rule" id="MF_01147"/>
    </source>
</evidence>
<comment type="catalytic activity">
    <reaction evidence="7">
        <text>L-cysteinyl-[prolipoprotein] + a 1,2-diacyl-sn-glycero-3-phospho-(1'-sn-glycerol) = an S-1,2-diacyl-sn-glyceryl-L-cysteinyl-[prolipoprotein] + sn-glycerol 1-phosphate + H(+)</text>
        <dbReference type="Rhea" id="RHEA:56712"/>
        <dbReference type="Rhea" id="RHEA-COMP:14679"/>
        <dbReference type="Rhea" id="RHEA-COMP:14680"/>
        <dbReference type="ChEBI" id="CHEBI:15378"/>
        <dbReference type="ChEBI" id="CHEBI:29950"/>
        <dbReference type="ChEBI" id="CHEBI:57685"/>
        <dbReference type="ChEBI" id="CHEBI:64716"/>
        <dbReference type="ChEBI" id="CHEBI:140658"/>
        <dbReference type="EC" id="2.5.1.145"/>
    </reaction>
</comment>
<dbReference type="EC" id="2.5.1.145" evidence="7"/>
<protein>
    <recommendedName>
        <fullName evidence="7">Phosphatidylglycerol--prolipoprotein diacylglyceryl transferase</fullName>
        <ecNumber evidence="7">2.5.1.145</ecNumber>
    </recommendedName>
</protein>
<dbReference type="NCBIfam" id="TIGR00544">
    <property type="entry name" value="lgt"/>
    <property type="match status" value="1"/>
</dbReference>
<evidence type="ECO:0000256" key="5">
    <source>
        <dbReference type="ARBA" id="ARBA00022989"/>
    </source>
</evidence>